<evidence type="ECO:0000313" key="1">
    <source>
        <dbReference type="EMBL" id="KAH1186866.1"/>
    </source>
</evidence>
<dbReference type="AlphaFoldDB" id="A0A9D3XV83"/>
<proteinExistence type="predicted"/>
<protein>
    <submittedName>
        <fullName evidence="1">Uncharacterized protein</fullName>
    </submittedName>
</protein>
<dbReference type="InterPro" id="IPR026858">
    <property type="entry name" value="Vezatin"/>
</dbReference>
<organism evidence="1 2">
    <name type="scientific">Mauremys mutica</name>
    <name type="common">yellowpond turtle</name>
    <dbReference type="NCBI Taxonomy" id="74926"/>
    <lineage>
        <taxon>Eukaryota</taxon>
        <taxon>Metazoa</taxon>
        <taxon>Chordata</taxon>
        <taxon>Craniata</taxon>
        <taxon>Vertebrata</taxon>
        <taxon>Euteleostomi</taxon>
        <taxon>Archelosauria</taxon>
        <taxon>Testudinata</taxon>
        <taxon>Testudines</taxon>
        <taxon>Cryptodira</taxon>
        <taxon>Durocryptodira</taxon>
        <taxon>Testudinoidea</taxon>
        <taxon>Geoemydidae</taxon>
        <taxon>Geoemydinae</taxon>
        <taxon>Mauremys</taxon>
    </lineage>
</organism>
<accession>A0A9D3XV83</accession>
<dbReference type="PANTHER" id="PTHR15989:SF5">
    <property type="entry name" value="VEZATIN"/>
    <property type="match status" value="1"/>
</dbReference>
<dbReference type="PANTHER" id="PTHR15989">
    <property type="entry name" value="VEZATIN"/>
    <property type="match status" value="1"/>
</dbReference>
<dbReference type="GO" id="GO:0005886">
    <property type="term" value="C:plasma membrane"/>
    <property type="evidence" value="ECO:0007669"/>
    <property type="project" value="TreeGrafter"/>
</dbReference>
<dbReference type="EMBL" id="JAHDVG010000463">
    <property type="protein sequence ID" value="KAH1186866.1"/>
    <property type="molecule type" value="Genomic_DNA"/>
</dbReference>
<dbReference type="GO" id="GO:0098609">
    <property type="term" value="P:cell-cell adhesion"/>
    <property type="evidence" value="ECO:0007669"/>
    <property type="project" value="InterPro"/>
</dbReference>
<gene>
    <name evidence="1" type="ORF">KIL84_019615</name>
</gene>
<sequence>MEIEDCEPIEWEPHLPTRSSASPQVLTKGTLSCCPYWESLNYGMEWNMGLDIRTFLNFQGTKGTSDLEGLSDWLEVEELHKQIQLVLESSPQINPTPIEIYLHLKKYPSLMGRALEENAIELLHWKIPHKELSHLSTPETCTLSIIVGENSPLYQYLQDLGHTDFEICSAVSQKTEQCTAAEGQQEQDTCSTQK</sequence>
<comment type="caution">
    <text evidence="1">The sequence shown here is derived from an EMBL/GenBank/DDBJ whole genome shotgun (WGS) entry which is preliminary data.</text>
</comment>
<dbReference type="Proteomes" id="UP000827986">
    <property type="component" value="Unassembled WGS sequence"/>
</dbReference>
<keyword evidence="2" id="KW-1185">Reference proteome</keyword>
<name>A0A9D3XV83_9SAUR</name>
<feature type="non-terminal residue" evidence="1">
    <location>
        <position position="194"/>
    </location>
</feature>
<reference evidence="1" key="1">
    <citation type="submission" date="2021-09" db="EMBL/GenBank/DDBJ databases">
        <title>The genome of Mauremys mutica provides insights into the evolution of semi-aquatic lifestyle.</title>
        <authorList>
            <person name="Gong S."/>
            <person name="Gao Y."/>
        </authorList>
    </citation>
    <scope>NUCLEOTIDE SEQUENCE</scope>
    <source>
        <strain evidence="1">MM-2020</strain>
        <tissue evidence="1">Muscle</tissue>
    </source>
</reference>
<evidence type="ECO:0000313" key="2">
    <source>
        <dbReference type="Proteomes" id="UP000827986"/>
    </source>
</evidence>